<protein>
    <recommendedName>
        <fullName evidence="4">Methyltransferase domain-containing protein</fullName>
    </recommendedName>
</protein>
<dbReference type="SUPFAM" id="SSF53335">
    <property type="entry name" value="S-adenosyl-L-methionine-dependent methyltransferases"/>
    <property type="match status" value="1"/>
</dbReference>
<organism evidence="2 3">
    <name type="scientific">Chara braunii</name>
    <name type="common">Braun's stonewort</name>
    <dbReference type="NCBI Taxonomy" id="69332"/>
    <lineage>
        <taxon>Eukaryota</taxon>
        <taxon>Viridiplantae</taxon>
        <taxon>Streptophyta</taxon>
        <taxon>Charophyceae</taxon>
        <taxon>Charales</taxon>
        <taxon>Characeae</taxon>
        <taxon>Chara</taxon>
    </lineage>
</organism>
<dbReference type="Pfam" id="PF02353">
    <property type="entry name" value="CMAS"/>
    <property type="match status" value="1"/>
</dbReference>
<evidence type="ECO:0000313" key="2">
    <source>
        <dbReference type="EMBL" id="GBG70236.1"/>
    </source>
</evidence>
<dbReference type="Gene3D" id="3.40.50.150">
    <property type="entry name" value="Vaccinia Virus protein VP39"/>
    <property type="match status" value="1"/>
</dbReference>
<dbReference type="OrthoDB" id="506498at2759"/>
<dbReference type="Gramene" id="GBG70236">
    <property type="protein sequence ID" value="GBG70236"/>
    <property type="gene ID" value="CBR_g6365"/>
</dbReference>
<dbReference type="CDD" id="cd02440">
    <property type="entry name" value="AdoMet_MTases"/>
    <property type="match status" value="1"/>
</dbReference>
<dbReference type="InterPro" id="IPR029063">
    <property type="entry name" value="SAM-dependent_MTases_sf"/>
</dbReference>
<dbReference type="STRING" id="69332.A0A388KJN1"/>
<proteinExistence type="inferred from homology"/>
<evidence type="ECO:0000313" key="3">
    <source>
        <dbReference type="Proteomes" id="UP000265515"/>
    </source>
</evidence>
<name>A0A388KJN1_CHABU</name>
<dbReference type="PANTHER" id="PTHR43832:SF1">
    <property type="entry name" value="S-ADENOSYL-L-METHIONINE-DEPENDENT METHYLTRANSFERASES SUPERFAMILY PROTEIN"/>
    <property type="match status" value="1"/>
</dbReference>
<comment type="caution">
    <text evidence="2">The sequence shown here is derived from an EMBL/GenBank/DDBJ whole genome shotgun (WGS) entry which is preliminary data.</text>
</comment>
<dbReference type="Proteomes" id="UP000265515">
    <property type="component" value="Unassembled WGS sequence"/>
</dbReference>
<dbReference type="OMA" id="IAQHFFT"/>
<gene>
    <name evidence="2" type="ORF">CBR_g6365</name>
</gene>
<accession>A0A388KJN1</accession>
<comment type="similarity">
    <text evidence="1">Belongs to the CFA/CMAS family.</text>
</comment>
<dbReference type="PANTHER" id="PTHR43832">
    <property type="match status" value="1"/>
</dbReference>
<dbReference type="EMBL" id="BFEA01000127">
    <property type="protein sequence ID" value="GBG70236.1"/>
    <property type="molecule type" value="Genomic_DNA"/>
</dbReference>
<evidence type="ECO:0000256" key="1">
    <source>
        <dbReference type="ARBA" id="ARBA00010815"/>
    </source>
</evidence>
<dbReference type="FunFam" id="3.40.50.150:FF:000554">
    <property type="entry name" value="Cation-transporting ATPase"/>
    <property type="match status" value="1"/>
</dbReference>
<reference evidence="2 3" key="1">
    <citation type="journal article" date="2018" name="Cell">
        <title>The Chara Genome: Secondary Complexity and Implications for Plant Terrestrialization.</title>
        <authorList>
            <person name="Nishiyama T."/>
            <person name="Sakayama H."/>
            <person name="Vries J.D."/>
            <person name="Buschmann H."/>
            <person name="Saint-Marcoux D."/>
            <person name="Ullrich K.K."/>
            <person name="Haas F.B."/>
            <person name="Vanderstraeten L."/>
            <person name="Becker D."/>
            <person name="Lang D."/>
            <person name="Vosolsobe S."/>
            <person name="Rombauts S."/>
            <person name="Wilhelmsson P.K.I."/>
            <person name="Janitza P."/>
            <person name="Kern R."/>
            <person name="Heyl A."/>
            <person name="Rumpler F."/>
            <person name="Villalobos L.I.A.C."/>
            <person name="Clay J.M."/>
            <person name="Skokan R."/>
            <person name="Toyoda A."/>
            <person name="Suzuki Y."/>
            <person name="Kagoshima H."/>
            <person name="Schijlen E."/>
            <person name="Tajeshwar N."/>
            <person name="Catarino B."/>
            <person name="Hetherington A.J."/>
            <person name="Saltykova A."/>
            <person name="Bonnot C."/>
            <person name="Breuninger H."/>
            <person name="Symeonidi A."/>
            <person name="Radhakrishnan G.V."/>
            <person name="Van Nieuwerburgh F."/>
            <person name="Deforce D."/>
            <person name="Chang C."/>
            <person name="Karol K.G."/>
            <person name="Hedrich R."/>
            <person name="Ulvskov P."/>
            <person name="Glockner G."/>
            <person name="Delwiche C.F."/>
            <person name="Petrasek J."/>
            <person name="Van de Peer Y."/>
            <person name="Friml J."/>
            <person name="Beilby M."/>
            <person name="Dolan L."/>
            <person name="Kohara Y."/>
            <person name="Sugano S."/>
            <person name="Fujiyama A."/>
            <person name="Delaux P.-M."/>
            <person name="Quint M."/>
            <person name="TheiBen G."/>
            <person name="Hagemann M."/>
            <person name="Harholt J."/>
            <person name="Dunand C."/>
            <person name="Zachgo S."/>
            <person name="Langdale J."/>
            <person name="Maumus F."/>
            <person name="Straeten D.V.D."/>
            <person name="Gould S.B."/>
            <person name="Rensing S.A."/>
        </authorList>
    </citation>
    <scope>NUCLEOTIDE SEQUENCE [LARGE SCALE GENOMIC DNA]</scope>
    <source>
        <strain evidence="2 3">S276</strain>
    </source>
</reference>
<sequence>MEALLTQPYQMALRTGFKLMETNVLPDQITRRAVRWLVGQRLNSLYKSTGEEQMEELTRFIESLKEMPIAVNTREANEQHYEVPTRFYKLCLGKNLKYSACYFPSEHTSLDEAEDAMLRMYCERAQLEDGQSVVDLGCGWGSLTLFVAERYPNSKITAISNSATQRAYIEEECTNRALENVRVITADINDLEIAEQFDRVVSIEMFEHMKNYQKLLRKISTWLKPQGMLFVHIFTHKEAPYHFEVDSDSDWMAKYFFTGGTMPSDNLLTYFQEDLSIVRHWRVNGKHYARTSEEWLKKFDANIAEIRPILAETYGRTNQTRWTAYWRAFFIAVAELFAINNGEEWLVSHYLFRKKGTSCEAPPASTEGQCH</sequence>
<evidence type="ECO:0008006" key="4">
    <source>
        <dbReference type="Google" id="ProtNLM"/>
    </source>
</evidence>
<keyword evidence="3" id="KW-1185">Reference proteome</keyword>
<dbReference type="AlphaFoldDB" id="A0A388KJN1"/>